<dbReference type="HOGENOM" id="CLU_090940_1_1_3"/>
<dbReference type="OrthoDB" id="9800680at2"/>
<keyword evidence="3" id="KW-0413">Isomerase</keyword>
<gene>
    <name evidence="4" type="primary">rfbC</name>
    <name evidence="4" type="ordered locus">AM1_2190</name>
</gene>
<dbReference type="NCBIfam" id="TIGR01221">
    <property type="entry name" value="rmlC"/>
    <property type="match status" value="1"/>
</dbReference>
<dbReference type="RefSeq" id="WP_012162679.1">
    <property type="nucleotide sequence ID" value="NC_009925.1"/>
</dbReference>
<accession>B0BZZ3</accession>
<dbReference type="eggNOG" id="COG1898">
    <property type="taxonomic scope" value="Bacteria"/>
</dbReference>
<feature type="active site" description="Proton acceptor" evidence="1">
    <location>
        <position position="61"/>
    </location>
</feature>
<dbReference type="CDD" id="cd00438">
    <property type="entry name" value="cupin_RmlC"/>
    <property type="match status" value="1"/>
</dbReference>
<dbReference type="EC" id="5.1.3.13" evidence="3"/>
<dbReference type="STRING" id="329726.AM1_2190"/>
<protein>
    <recommendedName>
        <fullName evidence="3">dTDP-4-dehydrorhamnose 3,5-epimerase</fullName>
        <ecNumber evidence="3">5.1.3.13</ecNumber>
    </recommendedName>
    <alternativeName>
        <fullName evidence="3">Thymidine diphospho-4-keto-rhamnose 3,5-epimerase</fullName>
    </alternativeName>
</protein>
<comment type="catalytic activity">
    <reaction evidence="3">
        <text>dTDP-4-dehydro-6-deoxy-alpha-D-glucose = dTDP-4-dehydro-beta-L-rhamnose</text>
        <dbReference type="Rhea" id="RHEA:16969"/>
        <dbReference type="ChEBI" id="CHEBI:57649"/>
        <dbReference type="ChEBI" id="CHEBI:62830"/>
        <dbReference type="EC" id="5.1.3.13"/>
    </reaction>
</comment>
<dbReference type="SUPFAM" id="SSF51182">
    <property type="entry name" value="RmlC-like cupins"/>
    <property type="match status" value="1"/>
</dbReference>
<comment type="function">
    <text evidence="3">Catalyzes the epimerization of the C3' and C5'positions of dTDP-6-deoxy-D-xylo-4-hexulose, forming dTDP-6-deoxy-L-lyxo-4-hexulose.</text>
</comment>
<dbReference type="Proteomes" id="UP000000268">
    <property type="component" value="Chromosome"/>
</dbReference>
<feature type="active site" description="Proton donor" evidence="1">
    <location>
        <position position="131"/>
    </location>
</feature>
<dbReference type="Pfam" id="PF00908">
    <property type="entry name" value="dTDP_sugar_isom"/>
    <property type="match status" value="1"/>
</dbReference>
<dbReference type="InterPro" id="IPR000888">
    <property type="entry name" value="RmlC-like"/>
</dbReference>
<dbReference type="PANTHER" id="PTHR21047">
    <property type="entry name" value="DTDP-6-DEOXY-D-GLUCOSE-3,5 EPIMERASE"/>
    <property type="match status" value="1"/>
</dbReference>
<feature type="site" description="Participates in a stacking interaction with the thymidine ring of dTDP-4-oxo-6-deoxyglucose" evidence="2">
    <location>
        <position position="137"/>
    </location>
</feature>
<dbReference type="GO" id="GO:0008830">
    <property type="term" value="F:dTDP-4-dehydrorhamnose 3,5-epimerase activity"/>
    <property type="evidence" value="ECO:0007669"/>
    <property type="project" value="UniProtKB-UniRule"/>
</dbReference>
<name>B0BZZ3_ACAM1</name>
<dbReference type="UniPathway" id="UPA00124"/>
<comment type="similarity">
    <text evidence="3">Belongs to the dTDP-4-dehydrorhamnose 3,5-epimerase family.</text>
</comment>
<dbReference type="EMBL" id="CP000828">
    <property type="protein sequence ID" value="ABW27203.1"/>
    <property type="molecule type" value="Genomic_DNA"/>
</dbReference>
<dbReference type="KEGG" id="amr:AM1_2190"/>
<dbReference type="InterPro" id="IPR014710">
    <property type="entry name" value="RmlC-like_jellyroll"/>
</dbReference>
<dbReference type="GO" id="GO:0005829">
    <property type="term" value="C:cytosol"/>
    <property type="evidence" value="ECO:0007669"/>
    <property type="project" value="TreeGrafter"/>
</dbReference>
<evidence type="ECO:0000256" key="3">
    <source>
        <dbReference type="RuleBase" id="RU364069"/>
    </source>
</evidence>
<evidence type="ECO:0000256" key="2">
    <source>
        <dbReference type="PIRSR" id="PIRSR600888-3"/>
    </source>
</evidence>
<sequence length="185" mass="20975">MQLHPTKIPGCFELELNVFKDQRGRFVKTFHEEIFASHQLETHFPEAYYSYSTQNVLRGLHFQIPPKDHTKMVHCAQGEIVDAVVDLRVGSPTYGQFEVFELSAEKGNSAYIPPGLAHGFYIVSETALVMYQVSTVYAPGHEQGLLWNSAEIPWPSTNPIISEKDQGWKTLADYESPFVYEPAHS</sequence>
<comment type="subunit">
    <text evidence="3">Homodimer.</text>
</comment>
<dbReference type="AlphaFoldDB" id="B0BZZ3"/>
<evidence type="ECO:0000256" key="1">
    <source>
        <dbReference type="PIRSR" id="PIRSR600888-1"/>
    </source>
</evidence>
<keyword evidence="5" id="KW-1185">Reference proteome</keyword>
<evidence type="ECO:0000313" key="4">
    <source>
        <dbReference type="EMBL" id="ABW27203.1"/>
    </source>
</evidence>
<proteinExistence type="inferred from homology"/>
<comment type="pathway">
    <text evidence="3">Carbohydrate biosynthesis; dTDP-L-rhamnose biosynthesis.</text>
</comment>
<reference evidence="4 5" key="1">
    <citation type="journal article" date="2008" name="Proc. Natl. Acad. Sci. U.S.A.">
        <title>Niche adaptation and genome expansion in the chlorophyll d-producing cyanobacterium Acaryochloris marina.</title>
        <authorList>
            <person name="Swingley W.D."/>
            <person name="Chen M."/>
            <person name="Cheung P.C."/>
            <person name="Conrad A.L."/>
            <person name="Dejesa L.C."/>
            <person name="Hao J."/>
            <person name="Honchak B.M."/>
            <person name="Karbach L.E."/>
            <person name="Kurdoglu A."/>
            <person name="Lahiri S."/>
            <person name="Mastrian S.D."/>
            <person name="Miyashita H."/>
            <person name="Page L."/>
            <person name="Ramakrishna P."/>
            <person name="Satoh S."/>
            <person name="Sattley W.M."/>
            <person name="Shimada Y."/>
            <person name="Taylor H.L."/>
            <person name="Tomo T."/>
            <person name="Tsuchiya T."/>
            <person name="Wang Z.T."/>
            <person name="Raymond J."/>
            <person name="Mimuro M."/>
            <person name="Blankenship R.E."/>
            <person name="Touchman J.W."/>
        </authorList>
    </citation>
    <scope>NUCLEOTIDE SEQUENCE [LARGE SCALE GENOMIC DNA]</scope>
    <source>
        <strain evidence="5">MBIC 11017</strain>
    </source>
</reference>
<dbReference type="InterPro" id="IPR011051">
    <property type="entry name" value="RmlC_Cupin_sf"/>
</dbReference>
<dbReference type="GO" id="GO:0019305">
    <property type="term" value="P:dTDP-rhamnose biosynthetic process"/>
    <property type="evidence" value="ECO:0007669"/>
    <property type="project" value="UniProtKB-UniRule"/>
</dbReference>
<dbReference type="PANTHER" id="PTHR21047:SF2">
    <property type="entry name" value="THYMIDINE DIPHOSPHO-4-KETO-RHAMNOSE 3,5-EPIMERASE"/>
    <property type="match status" value="1"/>
</dbReference>
<organism evidence="4 5">
    <name type="scientific">Acaryochloris marina (strain MBIC 11017)</name>
    <dbReference type="NCBI Taxonomy" id="329726"/>
    <lineage>
        <taxon>Bacteria</taxon>
        <taxon>Bacillati</taxon>
        <taxon>Cyanobacteriota</taxon>
        <taxon>Cyanophyceae</taxon>
        <taxon>Acaryochloridales</taxon>
        <taxon>Acaryochloridaceae</taxon>
        <taxon>Acaryochloris</taxon>
    </lineage>
</organism>
<evidence type="ECO:0000313" key="5">
    <source>
        <dbReference type="Proteomes" id="UP000000268"/>
    </source>
</evidence>
<dbReference type="GO" id="GO:0000271">
    <property type="term" value="P:polysaccharide biosynthetic process"/>
    <property type="evidence" value="ECO:0007669"/>
    <property type="project" value="TreeGrafter"/>
</dbReference>
<dbReference type="Gene3D" id="2.60.120.10">
    <property type="entry name" value="Jelly Rolls"/>
    <property type="match status" value="1"/>
</dbReference>